<comment type="similarity">
    <text evidence="1">Belongs to the carotenoid oxygenase family.</text>
</comment>
<dbReference type="GO" id="GO:0046872">
    <property type="term" value="F:metal ion binding"/>
    <property type="evidence" value="ECO:0007669"/>
    <property type="project" value="UniProtKB-KW"/>
</dbReference>
<evidence type="ECO:0000313" key="6">
    <source>
        <dbReference type="EMBL" id="KAG9233697.1"/>
    </source>
</evidence>
<dbReference type="GO" id="GO:0010436">
    <property type="term" value="F:carotenoid dioxygenase activity"/>
    <property type="evidence" value="ECO:0007669"/>
    <property type="project" value="TreeGrafter"/>
</dbReference>
<dbReference type="OrthoDB" id="1069523at2759"/>
<dbReference type="Pfam" id="PF03055">
    <property type="entry name" value="RPE65"/>
    <property type="match status" value="1"/>
</dbReference>
<comment type="caution">
    <text evidence="6">The sequence shown here is derived from an EMBL/GenBank/DDBJ whole genome shotgun (WGS) entry which is preliminary data.</text>
</comment>
<dbReference type="InterPro" id="IPR004294">
    <property type="entry name" value="Carotenoid_Oase"/>
</dbReference>
<dbReference type="GO" id="GO:0016121">
    <property type="term" value="P:carotene catabolic process"/>
    <property type="evidence" value="ECO:0007669"/>
    <property type="project" value="TreeGrafter"/>
</dbReference>
<gene>
    <name evidence="6" type="ORF">BJ875DRAFT_463525</name>
</gene>
<evidence type="ECO:0000256" key="1">
    <source>
        <dbReference type="ARBA" id="ARBA00006787"/>
    </source>
</evidence>
<reference evidence="6" key="1">
    <citation type="journal article" date="2021" name="IMA Fungus">
        <title>Genomic characterization of three marine fungi, including Emericellopsis atlantica sp. nov. with signatures of a generalist lifestyle and marine biomass degradation.</title>
        <authorList>
            <person name="Hagestad O.C."/>
            <person name="Hou L."/>
            <person name="Andersen J.H."/>
            <person name="Hansen E.H."/>
            <person name="Altermark B."/>
            <person name="Li C."/>
            <person name="Kuhnert E."/>
            <person name="Cox R.J."/>
            <person name="Crous P.W."/>
            <person name="Spatafora J.W."/>
            <person name="Lail K."/>
            <person name="Amirebrahimi M."/>
            <person name="Lipzen A."/>
            <person name="Pangilinan J."/>
            <person name="Andreopoulos W."/>
            <person name="Hayes R.D."/>
            <person name="Ng V."/>
            <person name="Grigoriev I.V."/>
            <person name="Jackson S.A."/>
            <person name="Sutton T.D.S."/>
            <person name="Dobson A.D.W."/>
            <person name="Rama T."/>
        </authorList>
    </citation>
    <scope>NUCLEOTIDE SEQUENCE</scope>
    <source>
        <strain evidence="6">TRa018bII</strain>
    </source>
</reference>
<feature type="binding site" evidence="5">
    <location>
        <position position="292"/>
    </location>
    <ligand>
        <name>Fe cation</name>
        <dbReference type="ChEBI" id="CHEBI:24875"/>
        <note>catalytic</note>
    </ligand>
</feature>
<evidence type="ECO:0000256" key="2">
    <source>
        <dbReference type="ARBA" id="ARBA00022723"/>
    </source>
</evidence>
<feature type="binding site" evidence="5">
    <location>
        <position position="237"/>
    </location>
    <ligand>
        <name>Fe cation</name>
        <dbReference type="ChEBI" id="CHEBI:24875"/>
        <note>catalytic</note>
    </ligand>
</feature>
<dbReference type="PANTHER" id="PTHR10543:SF89">
    <property type="entry name" value="CAROTENOID 9,10(9',10')-CLEAVAGE DIOXYGENASE 1"/>
    <property type="match status" value="1"/>
</dbReference>
<sequence>MTLVIENKKQIMTGRDYPHPYLHGNFAPIHQVQPLTPCASVGNIPEELAGGEYVRNGGNPLSNEDPGRDAHWFDGDGMLSGVAFRRKDNGSIQPEFVNQYILTDTFISTVSTPSLRLPILPSIATLVNPASSRLTIILRVFRTIFLVVLSLLPGSEQTIKKISVANTGILSHDGRALATCESGPPIRISLPGLETIGWFDGRRAEGEAPAVEDTKGESEVFGGDGMLSFMKEWTTAHPRVDPTAKDLILFHSTFLAPFVHYSIIPNSRNSSVEKPRLVNAAVPGITSAKMMHDFGVSFTHTVIMDLPLSLDPRNLAKNLPVVSYDSNGRSRFGVFPRWNPEAIRWFETNPCCIFHTANTWDEITPNHCAPGRETTAVNMLACRLTSASLVFSAGDVAAPVPIPTSNPKYPPEDEQCRLYYYRFSLENELDTITHQFALASIPFEFPSLRDDASMGAARYIYGCSVSGSSFGAALGRAVKIDSLVKVDVTALIAQAKQDPPTPITGCVDNRTVSEILASRDHWDPIKIFKLPPGIYAQECRFVPRNNGVSEDDGWILTYVFDESHLDALGNAGPNTKSELWIIDAKEMREVVCKVKLPQRVPYGFHGSWFSEEEILNQRDFESTRSLPMTRGKTSDVGSPKTIETILMQLWVLTRRWMLNLVG</sequence>
<feature type="binding site" evidence="5">
    <location>
        <position position="605"/>
    </location>
    <ligand>
        <name>Fe cation</name>
        <dbReference type="ChEBI" id="CHEBI:24875"/>
        <note>catalytic</note>
    </ligand>
</feature>
<keyword evidence="4 5" id="KW-0408">Iron</keyword>
<dbReference type="EMBL" id="MU251490">
    <property type="protein sequence ID" value="KAG9233697.1"/>
    <property type="molecule type" value="Genomic_DNA"/>
</dbReference>
<protein>
    <submittedName>
        <fullName evidence="6">Carotenoid oxygenase</fullName>
    </submittedName>
</protein>
<accession>A0A9P8C506</accession>
<evidence type="ECO:0000256" key="4">
    <source>
        <dbReference type="ARBA" id="ARBA00023004"/>
    </source>
</evidence>
<name>A0A9P8C506_9HELO</name>
<evidence type="ECO:0000313" key="7">
    <source>
        <dbReference type="Proteomes" id="UP000824998"/>
    </source>
</evidence>
<feature type="binding site" evidence="5">
    <location>
        <position position="355"/>
    </location>
    <ligand>
        <name>Fe cation</name>
        <dbReference type="ChEBI" id="CHEBI:24875"/>
        <note>catalytic</note>
    </ligand>
</feature>
<evidence type="ECO:0000256" key="5">
    <source>
        <dbReference type="PIRSR" id="PIRSR604294-1"/>
    </source>
</evidence>
<evidence type="ECO:0000256" key="3">
    <source>
        <dbReference type="ARBA" id="ARBA00023002"/>
    </source>
</evidence>
<keyword evidence="7" id="KW-1185">Reference proteome</keyword>
<keyword evidence="3" id="KW-0560">Oxidoreductase</keyword>
<organism evidence="6 7">
    <name type="scientific">Amylocarpus encephaloides</name>
    <dbReference type="NCBI Taxonomy" id="45428"/>
    <lineage>
        <taxon>Eukaryota</taxon>
        <taxon>Fungi</taxon>
        <taxon>Dikarya</taxon>
        <taxon>Ascomycota</taxon>
        <taxon>Pezizomycotina</taxon>
        <taxon>Leotiomycetes</taxon>
        <taxon>Helotiales</taxon>
        <taxon>Helotiales incertae sedis</taxon>
        <taxon>Amylocarpus</taxon>
    </lineage>
</organism>
<proteinExistence type="inferred from homology"/>
<comment type="cofactor">
    <cofactor evidence="5">
        <name>Fe(2+)</name>
        <dbReference type="ChEBI" id="CHEBI:29033"/>
    </cofactor>
    <text evidence="5">Binds 1 Fe(2+) ion per subunit.</text>
</comment>
<dbReference type="AlphaFoldDB" id="A0A9P8C506"/>
<dbReference type="PANTHER" id="PTHR10543">
    <property type="entry name" value="BETA-CAROTENE DIOXYGENASE"/>
    <property type="match status" value="1"/>
</dbReference>
<dbReference type="Proteomes" id="UP000824998">
    <property type="component" value="Unassembled WGS sequence"/>
</dbReference>
<keyword evidence="2 5" id="KW-0479">Metal-binding</keyword>